<dbReference type="Gene3D" id="3.30.200.20">
    <property type="entry name" value="Phosphorylase Kinase, domain 1"/>
    <property type="match status" value="1"/>
</dbReference>
<evidence type="ECO:0000256" key="1">
    <source>
        <dbReference type="ARBA" id="ARBA00022737"/>
    </source>
</evidence>
<accession>A0A6G0RGD3</accession>
<dbReference type="AlphaFoldDB" id="A0A6G0RGD3"/>
<proteinExistence type="predicted"/>
<protein>
    <recommendedName>
        <fullName evidence="4">Protein kinase domain-containing protein</fullName>
    </recommendedName>
</protein>
<reference evidence="5 6" key="1">
    <citation type="submission" date="2018-09" db="EMBL/GenBank/DDBJ databases">
        <title>Genomic investigation of the strawberry pathogen Phytophthora fragariae indicates pathogenicity is determined by transcriptional variation in three key races.</title>
        <authorList>
            <person name="Adams T.M."/>
            <person name="Armitage A.D."/>
            <person name="Sobczyk M.K."/>
            <person name="Bates H.J."/>
            <person name="Dunwell J.M."/>
            <person name="Nellist C.F."/>
            <person name="Harrison R.J."/>
        </authorList>
    </citation>
    <scope>NUCLEOTIDE SEQUENCE [LARGE SCALE GENOMIC DNA]</scope>
    <source>
        <strain evidence="5 6">NOV-77</strain>
    </source>
</reference>
<keyword evidence="3" id="KW-0547">Nucleotide-binding</keyword>
<organism evidence="5 6">
    <name type="scientific">Phytophthora fragariae</name>
    <dbReference type="NCBI Taxonomy" id="53985"/>
    <lineage>
        <taxon>Eukaryota</taxon>
        <taxon>Sar</taxon>
        <taxon>Stramenopiles</taxon>
        <taxon>Oomycota</taxon>
        <taxon>Peronosporomycetes</taxon>
        <taxon>Peronosporales</taxon>
        <taxon>Peronosporaceae</taxon>
        <taxon>Phytophthora</taxon>
    </lineage>
</organism>
<dbReference type="GO" id="GO:0004672">
    <property type="term" value="F:protein kinase activity"/>
    <property type="evidence" value="ECO:0007669"/>
    <property type="project" value="InterPro"/>
</dbReference>
<dbReference type="EMBL" id="QXFY01000918">
    <property type="protein sequence ID" value="KAE9333019.1"/>
    <property type="molecule type" value="Genomic_DNA"/>
</dbReference>
<dbReference type="InterPro" id="IPR001245">
    <property type="entry name" value="Ser-Thr/Tyr_kinase_cat_dom"/>
</dbReference>
<dbReference type="InterPro" id="IPR000719">
    <property type="entry name" value="Prot_kinase_dom"/>
</dbReference>
<dbReference type="Pfam" id="PF07714">
    <property type="entry name" value="PK_Tyr_Ser-Thr"/>
    <property type="match status" value="1"/>
</dbReference>
<dbReference type="PROSITE" id="PS50011">
    <property type="entry name" value="PROTEIN_KINASE_DOM"/>
    <property type="match status" value="1"/>
</dbReference>
<evidence type="ECO:0000256" key="2">
    <source>
        <dbReference type="ARBA" id="ARBA00023043"/>
    </source>
</evidence>
<dbReference type="Gene3D" id="1.25.40.20">
    <property type="entry name" value="Ankyrin repeat-containing domain"/>
    <property type="match status" value="2"/>
</dbReference>
<dbReference type="SUPFAM" id="SSF56112">
    <property type="entry name" value="Protein kinase-like (PK-like)"/>
    <property type="match status" value="1"/>
</dbReference>
<dbReference type="Proteomes" id="UP000486351">
    <property type="component" value="Unassembled WGS sequence"/>
</dbReference>
<dbReference type="GO" id="GO:0005524">
    <property type="term" value="F:ATP binding"/>
    <property type="evidence" value="ECO:0007669"/>
    <property type="project" value="UniProtKB-UniRule"/>
</dbReference>
<dbReference type="PANTHER" id="PTHR24188:SF29">
    <property type="entry name" value="GH09064P"/>
    <property type="match status" value="1"/>
</dbReference>
<feature type="domain" description="Protein kinase" evidence="4">
    <location>
        <begin position="144"/>
        <end position="563"/>
    </location>
</feature>
<evidence type="ECO:0000313" key="5">
    <source>
        <dbReference type="EMBL" id="KAE9333019.1"/>
    </source>
</evidence>
<dbReference type="Gene3D" id="1.10.510.10">
    <property type="entry name" value="Transferase(Phosphotransferase) domain 1"/>
    <property type="match status" value="1"/>
</dbReference>
<evidence type="ECO:0000313" key="6">
    <source>
        <dbReference type="Proteomes" id="UP000486351"/>
    </source>
</evidence>
<dbReference type="SUPFAM" id="SSF48403">
    <property type="entry name" value="Ankyrin repeat"/>
    <property type="match status" value="1"/>
</dbReference>
<dbReference type="PANTHER" id="PTHR24188">
    <property type="entry name" value="ANKYRIN REPEAT PROTEIN"/>
    <property type="match status" value="1"/>
</dbReference>
<dbReference type="PROSITE" id="PS00107">
    <property type="entry name" value="PROTEIN_KINASE_ATP"/>
    <property type="match status" value="1"/>
</dbReference>
<keyword evidence="1" id="KW-0677">Repeat</keyword>
<dbReference type="SMART" id="SM00248">
    <property type="entry name" value="ANK"/>
    <property type="match status" value="3"/>
</dbReference>
<gene>
    <name evidence="5" type="ORF">PF008_g14651</name>
</gene>
<name>A0A6G0RGD3_9STRA</name>
<sequence>MEFISAVSEGDLKRVQKRIRYVVEEDKEYGLNVAARCGHLEVVRYLSYVTGSVLDSALCEAASFGHVNVVQYLAERWDANLNVSKALVEAASSGHMDVVQYLAERCDADVNAKDEAGRTALVWAAYRDDTRLTRYLVEQCAVDVSAEALVGGVGFGNLNVVRYFVEECGADVNMEDEHGQTAVMEAVKTPKWLGSDVVVKLPIPDASSTSFEGDVRLWQQLRHPNVLKMYGACDAGPHLKLFVCEYASNGSLLEHVTSSSVEKRTMWKYLYEAALGLEYLHERGIVHAELRCSSISIGSDGSVYWQSPEVMSGYPPSCVARELLWGIIRHDPDQRTSLSSVVYQLGNLAIKESSDSAQPENEPIISFNEYERGNMNEDWLGLERLMTNPNNAQHCREFSKLKKVREHLQASPQYPTFLHRFHELLDDFTKLVKISPEQARLMQLSSTCATINSLYAFQWRIQSLMASLGEMGEVATEGEARWQQQRNEQIEQFISGVSDTFLLINALKTVEERSAFLNTLKEEMKTTSKYTTEQLDVMKKAYEDVTSKLEGDNNWSELAPAWFIPWYELVVDEWSKLGEGGFGSVHRAKWLDSDVVVKRLDRLARPTL</sequence>
<feature type="binding site" evidence="3">
    <location>
        <position position="598"/>
    </location>
    <ligand>
        <name>ATP</name>
        <dbReference type="ChEBI" id="CHEBI:30616"/>
    </ligand>
</feature>
<keyword evidence="3" id="KW-0067">ATP-binding</keyword>
<evidence type="ECO:0000256" key="3">
    <source>
        <dbReference type="PROSITE-ProRule" id="PRU10141"/>
    </source>
</evidence>
<evidence type="ECO:0000259" key="4">
    <source>
        <dbReference type="PROSITE" id="PS50011"/>
    </source>
</evidence>
<dbReference type="InterPro" id="IPR036770">
    <property type="entry name" value="Ankyrin_rpt-contain_sf"/>
</dbReference>
<dbReference type="InterPro" id="IPR011009">
    <property type="entry name" value="Kinase-like_dom_sf"/>
</dbReference>
<dbReference type="InterPro" id="IPR002110">
    <property type="entry name" value="Ankyrin_rpt"/>
</dbReference>
<keyword evidence="2" id="KW-0040">ANK repeat</keyword>
<comment type="caution">
    <text evidence="5">The sequence shown here is derived from an EMBL/GenBank/DDBJ whole genome shotgun (WGS) entry which is preliminary data.</text>
</comment>
<dbReference type="Pfam" id="PF12796">
    <property type="entry name" value="Ank_2"/>
    <property type="match status" value="1"/>
</dbReference>
<dbReference type="InterPro" id="IPR017441">
    <property type="entry name" value="Protein_kinase_ATP_BS"/>
</dbReference>